<proteinExistence type="predicted"/>
<gene>
    <name evidence="1" type="ORF">CDD82_3894</name>
</gene>
<keyword evidence="2" id="KW-1185">Reference proteome</keyword>
<comment type="caution">
    <text evidence="1">The sequence shown here is derived from an EMBL/GenBank/DDBJ whole genome shotgun (WGS) entry which is preliminary data.</text>
</comment>
<name>A0A2C5Z6N9_9HYPO</name>
<dbReference type="OrthoDB" id="4922995at2759"/>
<accession>A0A2C5Z6N9</accession>
<organism evidence="1 2">
    <name type="scientific">Ophiocordyceps australis</name>
    <dbReference type="NCBI Taxonomy" id="1399860"/>
    <lineage>
        <taxon>Eukaryota</taxon>
        <taxon>Fungi</taxon>
        <taxon>Dikarya</taxon>
        <taxon>Ascomycota</taxon>
        <taxon>Pezizomycotina</taxon>
        <taxon>Sordariomycetes</taxon>
        <taxon>Hypocreomycetidae</taxon>
        <taxon>Hypocreales</taxon>
        <taxon>Ophiocordycipitaceae</taxon>
        <taxon>Ophiocordyceps</taxon>
    </lineage>
</organism>
<reference evidence="1 2" key="1">
    <citation type="submission" date="2017-06" db="EMBL/GenBank/DDBJ databases">
        <title>Ant-infecting Ophiocordyceps genomes reveal a high diversity of potential behavioral manipulation genes and a possible major role for enterotoxins.</title>
        <authorList>
            <person name="De Bekker C."/>
            <person name="Evans H.C."/>
            <person name="Brachmann A."/>
            <person name="Hughes D.P."/>
        </authorList>
    </citation>
    <scope>NUCLEOTIDE SEQUENCE [LARGE SCALE GENOMIC DNA]</scope>
    <source>
        <strain evidence="1 2">1348a</strain>
    </source>
</reference>
<evidence type="ECO:0000313" key="1">
    <source>
        <dbReference type="EMBL" id="PHH76677.1"/>
    </source>
</evidence>
<dbReference type="Proteomes" id="UP000224854">
    <property type="component" value="Unassembled WGS sequence"/>
</dbReference>
<dbReference type="AlphaFoldDB" id="A0A2C5Z6N9"/>
<dbReference type="EMBL" id="NJEU01000305">
    <property type="protein sequence ID" value="PHH76677.1"/>
    <property type="molecule type" value="Genomic_DNA"/>
</dbReference>
<evidence type="ECO:0000313" key="2">
    <source>
        <dbReference type="Proteomes" id="UP000224854"/>
    </source>
</evidence>
<protein>
    <submittedName>
        <fullName evidence="1">Uncharacterized protein</fullName>
    </submittedName>
</protein>
<sequence>MKPVTGRSIWGVRALASPNFLQLRTYAKPVGACQYFETVSFQAPLLPRWVFYETPEEALLGFKRYWATFGFKPLRSPWRFYLFRWEDDGAFMHIWNMDKSYDDEALHGGERILPPPANVYEMPGYLQHPSGILRPMLRILNDIFTSPVPVARDPDPAMQHALTSNASQMQAWFERITSHLHARCPTPNPDPEPMPSTSGVNHTQRCTQFIAQTIENDMPWVQNWIQEMADAAGLPCPPENASSDPCPKESCDAAVAQVITGNPDFVQNWILDMAASFDLSCPTSAAHPDPHCIIAIDHAIFNQDTWIREMIKLLLHYSGHKTCSDDSELANDVLQFLQDDFELSREQLIIVLAQGPQWLRQNFPQLLAVLFEFTQASIGPLNCFQKPRFGKRTLQHRDTAQQDMLCRELLSDILDERKKAPGVYSCKKESLNQPCFFIEAKADECVVLTEALDKNTYWVRPEKTAGHCTLFSGHDCSDSGITTQFPGMALGNEVVSMFNNEIGSIRCDGIKTALEHKIRGCTSFDDLTVYLKLGSGFGTGTWSKIYYLIGGSKTLFLAAHGPHGGSCIETKIDMIKAFGSATVPASYISTFTIWDVLNNDGIFSNPAALGGDKWLLESFRIDAHCASASKTLVYQVSINEMVSHDSHQINMPTPVKSVFIKPQDWTVASEYLPETCQIGFADSEKHPTHECTEFSQLQLHVQLGSGYYQGTWDTLYLYFQRNERHVIASGPSPGFQKYMELDVPQVFKAPKVAFSHLGLVEIYQYHDSILGNDDWKLHGIKLKARCANSLTEYQLDKYASVNYGVGDMNAPWHTSWRAWSASIDPQKDWNQVFECSKLFQLSARINLCNKLSSGTSDDLFIRFETGNKKEFIFATRPSRGTAHSVMIYMSQAFRTPDVSVGELKAFSILSRAHKNNTPDQWCLGTVILHATCAGSEKKLVHDTFNVYGWYERGRNFKAEINLKGWHLADANGNRAGAPGDF</sequence>